<protein>
    <submittedName>
        <fullName evidence="1">Uncharacterized protein</fullName>
    </submittedName>
</protein>
<sequence length="304" mass="33773">MSLLEAFRSFPLLLAVLLFTLHVLAYPNHHGHFSLDPTNALSKRWLTIKPSANNKLWPDATVEYVYADKQSKKELEPILKQAMELWYRNGLPKQFKLKEAKFKLSKKNVLKIHYNDKGVMSTSNGIPSTGSGPVSHLSTRSDIGMLDAVANVAHEIGHMFGLLHEHQDSMFWGTGLSEPVFTFNCENLKDYDEKTKGKTQEQINGANGICKSREEAAKAGFSAAEFLPFMGNTHSPHSLAAGPDDVDWDSIMLYPSGAGGKASTQTRDHRAPVLLKKKGNEEIKPKTKPSAKDVKVLKGLYKIK</sequence>
<evidence type="ECO:0000313" key="2">
    <source>
        <dbReference type="Proteomes" id="UP001177260"/>
    </source>
</evidence>
<proteinExistence type="predicted"/>
<reference evidence="1 2" key="1">
    <citation type="journal article" date="2023" name="ACS Omega">
        <title>Identification of the Neoaspergillic Acid Biosynthesis Gene Cluster by Establishing an In Vitro CRISPR-Ribonucleoprotein Genetic System in Aspergillus melleus.</title>
        <authorList>
            <person name="Yuan B."/>
            <person name="Grau M.F."/>
            <person name="Murata R.M."/>
            <person name="Torok T."/>
            <person name="Venkateswaran K."/>
            <person name="Stajich J.E."/>
            <person name="Wang C.C.C."/>
        </authorList>
    </citation>
    <scope>NUCLEOTIDE SEQUENCE [LARGE SCALE GENOMIC DNA]</scope>
    <source>
        <strain evidence="1 2">IMV 1140</strain>
    </source>
</reference>
<gene>
    <name evidence="1" type="ORF">N8T08_007955</name>
</gene>
<keyword evidence="2" id="KW-1185">Reference proteome</keyword>
<evidence type="ECO:0000313" key="1">
    <source>
        <dbReference type="EMBL" id="KAK1142403.1"/>
    </source>
</evidence>
<comment type="caution">
    <text evidence="1">The sequence shown here is derived from an EMBL/GenBank/DDBJ whole genome shotgun (WGS) entry which is preliminary data.</text>
</comment>
<name>A0ACC3AX27_9EURO</name>
<accession>A0ACC3AX27</accession>
<dbReference type="EMBL" id="JAOPJF010000051">
    <property type="protein sequence ID" value="KAK1142403.1"/>
    <property type="molecule type" value="Genomic_DNA"/>
</dbReference>
<organism evidence="1 2">
    <name type="scientific">Aspergillus melleus</name>
    <dbReference type="NCBI Taxonomy" id="138277"/>
    <lineage>
        <taxon>Eukaryota</taxon>
        <taxon>Fungi</taxon>
        <taxon>Dikarya</taxon>
        <taxon>Ascomycota</taxon>
        <taxon>Pezizomycotina</taxon>
        <taxon>Eurotiomycetes</taxon>
        <taxon>Eurotiomycetidae</taxon>
        <taxon>Eurotiales</taxon>
        <taxon>Aspergillaceae</taxon>
        <taxon>Aspergillus</taxon>
        <taxon>Aspergillus subgen. Circumdati</taxon>
    </lineage>
</organism>
<dbReference type="Proteomes" id="UP001177260">
    <property type="component" value="Unassembled WGS sequence"/>
</dbReference>